<dbReference type="NCBIfam" id="TIGR02436">
    <property type="entry name" value="four helix bundle protein"/>
    <property type="match status" value="1"/>
</dbReference>
<keyword evidence="2" id="KW-1185">Reference proteome</keyword>
<dbReference type="RefSeq" id="WP_083622564.1">
    <property type="nucleotide sequence ID" value="NZ_LR734871.1"/>
</dbReference>
<evidence type="ECO:0008006" key="3">
    <source>
        <dbReference type="Google" id="ProtNLM"/>
    </source>
</evidence>
<dbReference type="Gene3D" id="1.20.1440.60">
    <property type="entry name" value="23S rRNA-intervening sequence"/>
    <property type="match status" value="1"/>
</dbReference>
<comment type="caution">
    <text evidence="1">The sequence shown here is derived from an EMBL/GenBank/DDBJ whole genome shotgun (WGS) entry which is preliminary data.</text>
</comment>
<dbReference type="Proteomes" id="UP000184550">
    <property type="component" value="Unassembled WGS sequence"/>
</dbReference>
<dbReference type="SUPFAM" id="SSF158446">
    <property type="entry name" value="IVS-encoded protein-like"/>
    <property type="match status" value="1"/>
</dbReference>
<organism evidence="1 2">
    <name type="scientific">Planktothrix serta PCC 8927</name>
    <dbReference type="NCBI Taxonomy" id="671068"/>
    <lineage>
        <taxon>Bacteria</taxon>
        <taxon>Bacillati</taxon>
        <taxon>Cyanobacteriota</taxon>
        <taxon>Cyanophyceae</taxon>
        <taxon>Oscillatoriophycideae</taxon>
        <taxon>Oscillatoriales</taxon>
        <taxon>Microcoleaceae</taxon>
        <taxon>Planktothrix</taxon>
    </lineage>
</organism>
<dbReference type="AlphaFoldDB" id="A0A7Z9BSJ8"/>
<accession>A0A7Z9BSJ8</accession>
<dbReference type="InterPro" id="IPR036583">
    <property type="entry name" value="23S_rRNA_IVS_sf"/>
</dbReference>
<dbReference type="OrthoDB" id="285993at2"/>
<gene>
    <name evidence="1" type="ORF">PL8927_630096</name>
</gene>
<evidence type="ECO:0000313" key="2">
    <source>
        <dbReference type="Proteomes" id="UP000184550"/>
    </source>
</evidence>
<dbReference type="EMBL" id="CZCU02000139">
    <property type="protein sequence ID" value="VXD19597.1"/>
    <property type="molecule type" value="Genomic_DNA"/>
</dbReference>
<evidence type="ECO:0000313" key="1">
    <source>
        <dbReference type="EMBL" id="VXD19597.1"/>
    </source>
</evidence>
<dbReference type="InterPro" id="IPR012657">
    <property type="entry name" value="23S_rRNA-intervening_sequence"/>
</dbReference>
<reference evidence="1" key="1">
    <citation type="submission" date="2019-10" db="EMBL/GenBank/DDBJ databases">
        <authorList>
            <consortium name="Genoscope - CEA"/>
            <person name="William W."/>
        </authorList>
    </citation>
    <scope>NUCLEOTIDE SEQUENCE [LARGE SCALE GENOMIC DNA]</scope>
    <source>
        <strain evidence="1">BBR_PRJEB10992</strain>
    </source>
</reference>
<protein>
    <recommendedName>
        <fullName evidence="3">S23 ribosomal protein</fullName>
    </recommendedName>
</protein>
<sequence>MSDEGLCQKSLVYDKAYKFAIRVVNAYKYLTQNKQEWVLSKQLIRSGTSISDQLPVISYQCNNWLIP</sequence>
<proteinExistence type="predicted"/>
<name>A0A7Z9BSJ8_9CYAN</name>